<evidence type="ECO:0000256" key="1">
    <source>
        <dbReference type="SAM" id="MobiDB-lite"/>
    </source>
</evidence>
<feature type="compositionally biased region" description="Low complexity" evidence="1">
    <location>
        <begin position="99"/>
        <end position="118"/>
    </location>
</feature>
<dbReference type="EMBL" id="JARQWQ010000100">
    <property type="protein sequence ID" value="KAK2551197.1"/>
    <property type="molecule type" value="Genomic_DNA"/>
</dbReference>
<reference evidence="2" key="1">
    <citation type="journal article" date="2023" name="G3 (Bethesda)">
        <title>Whole genome assembly and annotation of the endangered Caribbean coral Acropora cervicornis.</title>
        <authorList>
            <person name="Selwyn J.D."/>
            <person name="Vollmer S.V."/>
        </authorList>
    </citation>
    <scope>NUCLEOTIDE SEQUENCE</scope>
    <source>
        <strain evidence="2">K2</strain>
    </source>
</reference>
<accession>A0AAD9PXY3</accession>
<name>A0AAD9PXY3_ACRCE</name>
<organism evidence="2 3">
    <name type="scientific">Acropora cervicornis</name>
    <name type="common">Staghorn coral</name>
    <dbReference type="NCBI Taxonomy" id="6130"/>
    <lineage>
        <taxon>Eukaryota</taxon>
        <taxon>Metazoa</taxon>
        <taxon>Cnidaria</taxon>
        <taxon>Anthozoa</taxon>
        <taxon>Hexacorallia</taxon>
        <taxon>Scleractinia</taxon>
        <taxon>Astrocoeniina</taxon>
        <taxon>Acroporidae</taxon>
        <taxon>Acropora</taxon>
    </lineage>
</organism>
<comment type="caution">
    <text evidence="2">The sequence shown here is derived from an EMBL/GenBank/DDBJ whole genome shotgun (WGS) entry which is preliminary data.</text>
</comment>
<reference evidence="2" key="2">
    <citation type="journal article" date="2023" name="Science">
        <title>Genomic signatures of disease resistance in endangered staghorn corals.</title>
        <authorList>
            <person name="Vollmer S.V."/>
            <person name="Selwyn J.D."/>
            <person name="Despard B.A."/>
            <person name="Roesel C.L."/>
        </authorList>
    </citation>
    <scope>NUCLEOTIDE SEQUENCE</scope>
    <source>
        <strain evidence="2">K2</strain>
    </source>
</reference>
<sequence length="211" mass="23357">MFRSQEKDFISPEAGLVVGERCMEKMPNVRVTSTEDGRKNSFANVSATVENAEAHKDEIAVGLSKGSPNSVENASAKDNTEALKVKDQMVPSASSGFNAATSPTSSTRNRSRSLTAASVSKIRPDQHLRKMQTHSAHERWIWTEFDGIMRGFAKALRMEHKSIANLKNNTKNEAVADNDPAKKPALSRISQNTMTPLYFRFGVSDRIVFRI</sequence>
<dbReference type="AlphaFoldDB" id="A0AAD9PXY3"/>
<protein>
    <submittedName>
        <fullName evidence="2">Uncharacterized protein</fullName>
    </submittedName>
</protein>
<dbReference type="Proteomes" id="UP001249851">
    <property type="component" value="Unassembled WGS sequence"/>
</dbReference>
<evidence type="ECO:0000313" key="2">
    <source>
        <dbReference type="EMBL" id="KAK2551197.1"/>
    </source>
</evidence>
<feature type="region of interest" description="Disordered" evidence="1">
    <location>
        <begin position="93"/>
        <end position="119"/>
    </location>
</feature>
<gene>
    <name evidence="2" type="ORF">P5673_027959</name>
</gene>
<evidence type="ECO:0000313" key="3">
    <source>
        <dbReference type="Proteomes" id="UP001249851"/>
    </source>
</evidence>
<keyword evidence="3" id="KW-1185">Reference proteome</keyword>
<proteinExistence type="predicted"/>